<protein>
    <recommendedName>
        <fullName evidence="2">JAB1/MPN/MOV34 metalloenzyme domain-containing protein</fullName>
    </recommendedName>
</protein>
<gene>
    <name evidence="3" type="ORF">OPV22_027382</name>
</gene>
<reference evidence="3 4" key="1">
    <citation type="submission" date="2022-12" db="EMBL/GenBank/DDBJ databases">
        <title>Chromosome-scale assembly of the Ensete ventricosum genome.</title>
        <authorList>
            <person name="Dussert Y."/>
            <person name="Stocks J."/>
            <person name="Wendawek A."/>
            <person name="Woldeyes F."/>
            <person name="Nichols R.A."/>
            <person name="Borrell J.S."/>
        </authorList>
    </citation>
    <scope>NUCLEOTIDE SEQUENCE [LARGE SCALE GENOMIC DNA]</scope>
    <source>
        <strain evidence="4">cv. Maze</strain>
        <tissue evidence="3">Seeds</tissue>
    </source>
</reference>
<dbReference type="Gene3D" id="3.40.140.10">
    <property type="entry name" value="Cytidine Deaminase, domain 2"/>
    <property type="match status" value="1"/>
</dbReference>
<keyword evidence="4" id="KW-1185">Reference proteome</keyword>
<dbReference type="SMART" id="SM00232">
    <property type="entry name" value="JAB_MPN"/>
    <property type="match status" value="1"/>
</dbReference>
<evidence type="ECO:0000259" key="2">
    <source>
        <dbReference type="SMART" id="SM00232"/>
    </source>
</evidence>
<proteinExistence type="predicted"/>
<feature type="compositionally biased region" description="Basic and acidic residues" evidence="1">
    <location>
        <begin position="13"/>
        <end position="27"/>
    </location>
</feature>
<comment type="caution">
    <text evidence="3">The sequence shown here is derived from an EMBL/GenBank/DDBJ whole genome shotgun (WGS) entry which is preliminary data.</text>
</comment>
<accession>A0AAV8PZQ0</accession>
<feature type="region of interest" description="Disordered" evidence="1">
    <location>
        <begin position="54"/>
        <end position="78"/>
    </location>
</feature>
<evidence type="ECO:0000313" key="3">
    <source>
        <dbReference type="EMBL" id="KAJ8464830.1"/>
    </source>
</evidence>
<name>A0AAV8PZQ0_ENSVE</name>
<dbReference type="PANTHER" id="PTHR10540:SF6">
    <property type="entry name" value="EUKARYOTIC TRANSLATION INITIATION FACTOR 3 SUBUNIT F"/>
    <property type="match status" value="1"/>
</dbReference>
<dbReference type="Pfam" id="PF01398">
    <property type="entry name" value="JAB"/>
    <property type="match status" value="1"/>
</dbReference>
<dbReference type="AlphaFoldDB" id="A0AAV8PZQ0"/>
<dbReference type="GO" id="GO:0031369">
    <property type="term" value="F:translation initiation factor binding"/>
    <property type="evidence" value="ECO:0007669"/>
    <property type="project" value="TreeGrafter"/>
</dbReference>
<dbReference type="Proteomes" id="UP001222027">
    <property type="component" value="Unassembled WGS sequence"/>
</dbReference>
<feature type="domain" description="JAB1/MPN/MOV34 metalloenzyme" evidence="2">
    <location>
        <begin position="82"/>
        <end position="229"/>
    </location>
</feature>
<evidence type="ECO:0000256" key="1">
    <source>
        <dbReference type="SAM" id="MobiDB-lite"/>
    </source>
</evidence>
<feature type="region of interest" description="Disordered" evidence="1">
    <location>
        <begin position="1"/>
        <end position="27"/>
    </location>
</feature>
<sequence length="316" mass="34844">MDLLGSNNQEQKLVNKSDIEKGMESKKNERAIRGIPFTEARRLGFCFVVRDGAKPSDPSPTVVRPSPTHNQITGDPDRAINPTIRRALVPQNPKRRGAPPLSYSTSVTVTSGCPDQAERVLGTLLGSVSDGVLEIKNSYAVPHSKSADQVALDVVYHQNMYMSHRKVNPKEAIIGWFSTGLGVSGFIFQDADVLKTSVTEELPNDLEGIETSTGRLYALIDDIYKYVDDVVGRAAPDTDIGRFLANALASIPKISATDFDNVFDERIQENFAFIYLSSLIRTQLSIAEKLNTRLLRYCNLSSNFAKLLLVLLCCFS</sequence>
<dbReference type="GO" id="GO:0008237">
    <property type="term" value="F:metallopeptidase activity"/>
    <property type="evidence" value="ECO:0007669"/>
    <property type="project" value="InterPro"/>
</dbReference>
<organism evidence="3 4">
    <name type="scientific">Ensete ventricosum</name>
    <name type="common">Abyssinian banana</name>
    <name type="synonym">Musa ensete</name>
    <dbReference type="NCBI Taxonomy" id="4639"/>
    <lineage>
        <taxon>Eukaryota</taxon>
        <taxon>Viridiplantae</taxon>
        <taxon>Streptophyta</taxon>
        <taxon>Embryophyta</taxon>
        <taxon>Tracheophyta</taxon>
        <taxon>Spermatophyta</taxon>
        <taxon>Magnoliopsida</taxon>
        <taxon>Liliopsida</taxon>
        <taxon>Zingiberales</taxon>
        <taxon>Musaceae</taxon>
        <taxon>Ensete</taxon>
    </lineage>
</organism>
<dbReference type="EMBL" id="JAQQAF010000008">
    <property type="protein sequence ID" value="KAJ8464830.1"/>
    <property type="molecule type" value="Genomic_DNA"/>
</dbReference>
<dbReference type="GO" id="GO:0003743">
    <property type="term" value="F:translation initiation factor activity"/>
    <property type="evidence" value="ECO:0007669"/>
    <property type="project" value="TreeGrafter"/>
</dbReference>
<evidence type="ECO:0000313" key="4">
    <source>
        <dbReference type="Proteomes" id="UP001222027"/>
    </source>
</evidence>
<dbReference type="InterPro" id="IPR024969">
    <property type="entry name" value="EIF3F/CSN6-like_C"/>
</dbReference>
<feature type="compositionally biased region" description="Polar residues" evidence="1">
    <location>
        <begin position="1"/>
        <end position="12"/>
    </location>
</feature>
<dbReference type="GO" id="GO:0071541">
    <property type="term" value="C:eukaryotic translation initiation factor 3 complex, eIF3m"/>
    <property type="evidence" value="ECO:0007669"/>
    <property type="project" value="TreeGrafter"/>
</dbReference>
<dbReference type="PANTHER" id="PTHR10540">
    <property type="entry name" value="EUKARYOTIC TRANSLATION INITIATION FACTOR 3 SUBUNIT F-RELATED"/>
    <property type="match status" value="1"/>
</dbReference>
<dbReference type="Pfam" id="PF13012">
    <property type="entry name" value="MitMem_reg"/>
    <property type="match status" value="1"/>
</dbReference>
<dbReference type="InterPro" id="IPR000555">
    <property type="entry name" value="JAMM/MPN+_dom"/>
</dbReference>